<dbReference type="Pfam" id="PF00903">
    <property type="entry name" value="Glyoxalase"/>
    <property type="match status" value="1"/>
</dbReference>
<dbReference type="PROSITE" id="PS51819">
    <property type="entry name" value="VOC"/>
    <property type="match status" value="1"/>
</dbReference>
<organism evidence="2 3">
    <name type="scientific">Natribacillus halophilus</name>
    <dbReference type="NCBI Taxonomy" id="549003"/>
    <lineage>
        <taxon>Bacteria</taxon>
        <taxon>Bacillati</taxon>
        <taxon>Bacillota</taxon>
        <taxon>Bacilli</taxon>
        <taxon>Bacillales</taxon>
        <taxon>Bacillaceae</taxon>
        <taxon>Natribacillus</taxon>
    </lineage>
</organism>
<dbReference type="InterPro" id="IPR037523">
    <property type="entry name" value="VOC_core"/>
</dbReference>
<evidence type="ECO:0000313" key="2">
    <source>
        <dbReference type="EMBL" id="SDI40975.1"/>
    </source>
</evidence>
<evidence type="ECO:0000313" key="3">
    <source>
        <dbReference type="Proteomes" id="UP000198853"/>
    </source>
</evidence>
<evidence type="ECO:0000259" key="1">
    <source>
        <dbReference type="PROSITE" id="PS51819"/>
    </source>
</evidence>
<keyword evidence="3" id="KW-1185">Reference proteome</keyword>
<dbReference type="Gene3D" id="3.10.180.10">
    <property type="entry name" value="2,3-Dihydroxybiphenyl 1,2-Dioxygenase, domain 1"/>
    <property type="match status" value="1"/>
</dbReference>
<reference evidence="2 3" key="1">
    <citation type="submission" date="2016-10" db="EMBL/GenBank/DDBJ databases">
        <authorList>
            <person name="de Groot N.N."/>
        </authorList>
    </citation>
    <scope>NUCLEOTIDE SEQUENCE [LARGE SCALE GENOMIC DNA]</scope>
    <source>
        <strain evidence="2 3">DSM 21771</strain>
    </source>
</reference>
<dbReference type="PANTHER" id="PTHR39175:SF1">
    <property type="entry name" value="FAMILY PROTEIN, PUTATIVE (AFU_ORTHOLOGUE AFUA_3G15060)-RELATED"/>
    <property type="match status" value="1"/>
</dbReference>
<feature type="domain" description="VOC" evidence="1">
    <location>
        <begin position="23"/>
        <end position="137"/>
    </location>
</feature>
<gene>
    <name evidence="2" type="ORF">SAMN04488123_10214</name>
</gene>
<dbReference type="EMBL" id="FNEN01000002">
    <property type="protein sequence ID" value="SDI40975.1"/>
    <property type="molecule type" value="Genomic_DNA"/>
</dbReference>
<protein>
    <submittedName>
        <fullName evidence="2">Catechol 2,3-dioxygenase</fullName>
    </submittedName>
</protein>
<sequence length="140" mass="15861">MPCAARLLNGGGDVVYMAILYKGIDHVQLAAPEGCEEKARGFFGDILGMSEIAKPENLARRGGVWFECGTQQLHIGIQKDFQPAKKAHPAFHVENLEHLRENLEHNNIEVKEDEPLKGAQRFYVNDPFGNRLEFLRWNTM</sequence>
<dbReference type="SUPFAM" id="SSF54593">
    <property type="entry name" value="Glyoxalase/Bleomycin resistance protein/Dihydroxybiphenyl dioxygenase"/>
    <property type="match status" value="1"/>
</dbReference>
<name>A0A1G8KC07_9BACI</name>
<accession>A0A1G8KC07</accession>
<dbReference type="GO" id="GO:0051213">
    <property type="term" value="F:dioxygenase activity"/>
    <property type="evidence" value="ECO:0007669"/>
    <property type="project" value="UniProtKB-KW"/>
</dbReference>
<keyword evidence="2" id="KW-0560">Oxidoreductase</keyword>
<dbReference type="PANTHER" id="PTHR39175">
    <property type="entry name" value="FAMILY PROTEIN, PUTATIVE (AFU_ORTHOLOGUE AFUA_3G15060)-RELATED"/>
    <property type="match status" value="1"/>
</dbReference>
<dbReference type="InterPro" id="IPR029068">
    <property type="entry name" value="Glyas_Bleomycin-R_OHBP_Dase"/>
</dbReference>
<proteinExistence type="predicted"/>
<dbReference type="InterPro" id="IPR004360">
    <property type="entry name" value="Glyas_Fos-R_dOase_dom"/>
</dbReference>
<keyword evidence="2" id="KW-0223">Dioxygenase</keyword>
<dbReference type="AlphaFoldDB" id="A0A1G8KC07"/>
<dbReference type="Proteomes" id="UP000198853">
    <property type="component" value="Unassembled WGS sequence"/>
</dbReference>